<dbReference type="PANTHER" id="PTHR30461:SF2">
    <property type="entry name" value="SERINE RECOMBINASE PINE-RELATED"/>
    <property type="match status" value="1"/>
</dbReference>
<dbReference type="Pfam" id="PF07508">
    <property type="entry name" value="Recombinase"/>
    <property type="match status" value="1"/>
</dbReference>
<evidence type="ECO:0000256" key="2">
    <source>
        <dbReference type="ARBA" id="ARBA00023172"/>
    </source>
</evidence>
<organism evidence="6 7">
    <name type="scientific">Acutalibacter muris</name>
    <dbReference type="NCBI Taxonomy" id="1796620"/>
    <lineage>
        <taxon>Bacteria</taxon>
        <taxon>Bacillati</taxon>
        <taxon>Bacillota</taxon>
        <taxon>Clostridia</taxon>
        <taxon>Eubacteriales</taxon>
        <taxon>Acutalibacteraceae</taxon>
        <taxon>Acutalibacter</taxon>
    </lineage>
</organism>
<keyword evidence="3" id="KW-0175">Coiled coil</keyword>
<dbReference type="EMBL" id="CP021422">
    <property type="protein sequence ID" value="ASB41138.1"/>
    <property type="molecule type" value="Genomic_DNA"/>
</dbReference>
<feature type="domain" description="Recombinase" evidence="4">
    <location>
        <begin position="51"/>
        <end position="133"/>
    </location>
</feature>
<dbReference type="Pfam" id="PF13408">
    <property type="entry name" value="Zn_ribbon_recom"/>
    <property type="match status" value="1"/>
</dbReference>
<evidence type="ECO:0000313" key="7">
    <source>
        <dbReference type="Proteomes" id="UP000196710"/>
    </source>
</evidence>
<reference evidence="7" key="1">
    <citation type="submission" date="2017-05" db="EMBL/GenBank/DDBJ databases">
        <title>Improved OligoMM genomes.</title>
        <authorList>
            <person name="Garzetti D."/>
        </authorList>
    </citation>
    <scope>NUCLEOTIDE SEQUENCE [LARGE SCALE GENOMIC DNA]</scope>
    <source>
        <strain evidence="7">KB18</strain>
    </source>
</reference>
<name>A0ABM6L6S5_9FIRM</name>
<gene>
    <name evidence="6" type="ORF">ADH66_11020</name>
</gene>
<dbReference type="InterPro" id="IPR050639">
    <property type="entry name" value="SSR_resolvase"/>
</dbReference>
<proteinExistence type="predicted"/>
<sequence length="378" mass="43738">MFRMYCFNFCMARIRSALWLLSAKSPGYSWKMWSQSSIKRLNDDGIITPSRYLYQIGLIKTKKYNQSQWKPQVIKSILNNPVYLGHTVQGRKKSGLCQGQKQQHTQKSDWVIVENTHEPLIDEDTFRAVQAMSEQASKSYNANLGKHDHLGTTPNILRGLIFCADCGRPLVRYKSVTNKGTNRYYVYICPSHSADITACPKKYIHENELKKALLSALCHELELCADTQKLIKEYSRSPAAVRQYNSQERNLTSAKQALARAKSLYGSLYQNYVDRLMDEGEYVDLKRQYRAEIERAQAAITELEQQQFEQERRTVNNPWLKAFSGFQEEKELTDELAHALIERVEVHSDNRLEIKLKYRDEYEELARLLGVADKAVST</sequence>
<evidence type="ECO:0000259" key="5">
    <source>
        <dbReference type="Pfam" id="PF13408"/>
    </source>
</evidence>
<dbReference type="PANTHER" id="PTHR30461">
    <property type="entry name" value="DNA-INVERTASE FROM LAMBDOID PROPHAGE"/>
    <property type="match status" value="1"/>
</dbReference>
<evidence type="ECO:0000259" key="4">
    <source>
        <dbReference type="Pfam" id="PF07508"/>
    </source>
</evidence>
<accession>A0ABM6L6S5</accession>
<feature type="domain" description="Recombinase zinc beta ribbon" evidence="5">
    <location>
        <begin position="156"/>
        <end position="217"/>
    </location>
</feature>
<feature type="coiled-coil region" evidence="3">
    <location>
        <begin position="244"/>
        <end position="313"/>
    </location>
</feature>
<dbReference type="Proteomes" id="UP000196710">
    <property type="component" value="Chromosome"/>
</dbReference>
<keyword evidence="2" id="KW-0233">DNA recombination</keyword>
<evidence type="ECO:0000256" key="1">
    <source>
        <dbReference type="ARBA" id="ARBA00023125"/>
    </source>
</evidence>
<evidence type="ECO:0008006" key="8">
    <source>
        <dbReference type="Google" id="ProtNLM"/>
    </source>
</evidence>
<dbReference type="InterPro" id="IPR011109">
    <property type="entry name" value="DNA_bind_recombinase_dom"/>
</dbReference>
<keyword evidence="1" id="KW-0238">DNA-binding</keyword>
<dbReference type="Gene3D" id="3.90.1750.20">
    <property type="entry name" value="Putative Large Serine Recombinase, Chain B, Domain 2"/>
    <property type="match status" value="1"/>
</dbReference>
<evidence type="ECO:0000256" key="3">
    <source>
        <dbReference type="SAM" id="Coils"/>
    </source>
</evidence>
<protein>
    <recommendedName>
        <fullName evidence="8">Recombinase domain-containing protein</fullName>
    </recommendedName>
</protein>
<keyword evidence="7" id="KW-1185">Reference proteome</keyword>
<dbReference type="InterPro" id="IPR025827">
    <property type="entry name" value="Zn_ribbon_recom_dom"/>
</dbReference>
<evidence type="ECO:0000313" key="6">
    <source>
        <dbReference type="EMBL" id="ASB41138.1"/>
    </source>
</evidence>
<dbReference type="InterPro" id="IPR038109">
    <property type="entry name" value="DNA_bind_recomb_sf"/>
</dbReference>